<protein>
    <recommendedName>
        <fullName evidence="5">DUF883 domain-containing protein</fullName>
    </recommendedName>
</protein>
<feature type="region of interest" description="Disordered" evidence="1">
    <location>
        <begin position="1"/>
        <end position="56"/>
    </location>
</feature>
<dbReference type="EMBL" id="CP018221">
    <property type="protein sequence ID" value="API58964.1"/>
    <property type="molecule type" value="Genomic_DNA"/>
</dbReference>
<keyword evidence="2" id="KW-1133">Transmembrane helix</keyword>
<reference evidence="4" key="1">
    <citation type="submission" date="2016-11" db="EMBL/GenBank/DDBJ databases">
        <title>Complete Genome Sequence of alachlor-degrading Sphingomonas sp. strain JJ-A5.</title>
        <authorList>
            <person name="Lee H."/>
            <person name="Ka J.-O."/>
        </authorList>
    </citation>
    <scope>NUCLEOTIDE SEQUENCE [LARGE SCALE GENOMIC DNA]</scope>
    <source>
        <strain evidence="4">JJ-A5</strain>
    </source>
</reference>
<keyword evidence="2" id="KW-0812">Transmembrane</keyword>
<evidence type="ECO:0000256" key="2">
    <source>
        <dbReference type="SAM" id="Phobius"/>
    </source>
</evidence>
<dbReference type="Proteomes" id="UP000182063">
    <property type="component" value="Chromosome"/>
</dbReference>
<keyword evidence="2" id="KW-0472">Membrane</keyword>
<proteinExistence type="predicted"/>
<name>A0A1L3ZTK2_9SPHN</name>
<evidence type="ECO:0000313" key="3">
    <source>
        <dbReference type="EMBL" id="API58964.1"/>
    </source>
</evidence>
<feature type="transmembrane region" description="Helical" evidence="2">
    <location>
        <begin position="132"/>
        <end position="150"/>
    </location>
</feature>
<evidence type="ECO:0000313" key="4">
    <source>
        <dbReference type="Proteomes" id="UP000182063"/>
    </source>
</evidence>
<dbReference type="RefSeq" id="WP_072596516.1">
    <property type="nucleotide sequence ID" value="NZ_CP018221.1"/>
</dbReference>
<dbReference type="STRING" id="1921510.BSL82_06275"/>
<accession>A0A1L3ZTK2</accession>
<gene>
    <name evidence="3" type="ORF">BSL82_06275</name>
</gene>
<dbReference type="OrthoDB" id="7426580at2"/>
<evidence type="ECO:0000256" key="1">
    <source>
        <dbReference type="SAM" id="MobiDB-lite"/>
    </source>
</evidence>
<feature type="compositionally biased region" description="Polar residues" evidence="1">
    <location>
        <begin position="1"/>
        <end position="17"/>
    </location>
</feature>
<sequence>MNQTTLSPEPGTSSATPTAADIKLDDGADTSSSKAGTRDKISAEAQKLKGKAGEKASEYAAVGKEKASDALDGLSRLLQDAAVSVDQRLGENYGQYARKTADAISGAAASLREKDLNEVAESTREFVRKSPVIAVGAAAAVGFVLARLLGGSGGNDKD</sequence>
<keyword evidence="4" id="KW-1185">Reference proteome</keyword>
<organism evidence="3 4">
    <name type="scientific">Tardibacter chloracetimidivorans</name>
    <dbReference type="NCBI Taxonomy" id="1921510"/>
    <lineage>
        <taxon>Bacteria</taxon>
        <taxon>Pseudomonadati</taxon>
        <taxon>Pseudomonadota</taxon>
        <taxon>Alphaproteobacteria</taxon>
        <taxon>Sphingomonadales</taxon>
        <taxon>Sphingomonadaceae</taxon>
        <taxon>Tardibacter</taxon>
    </lineage>
</organism>
<dbReference type="KEGG" id="sphj:BSL82_06275"/>
<dbReference type="AlphaFoldDB" id="A0A1L3ZTK2"/>
<evidence type="ECO:0008006" key="5">
    <source>
        <dbReference type="Google" id="ProtNLM"/>
    </source>
</evidence>